<accession>A0A091BXS1</accession>
<evidence type="ECO:0000313" key="3">
    <source>
        <dbReference type="EMBL" id="KFN89265.1"/>
    </source>
</evidence>
<protein>
    <submittedName>
        <fullName evidence="3">Glyoxalase/bleomycin resistance protein/dioxygenase</fullName>
    </submittedName>
</protein>
<keyword evidence="1" id="KW-0479">Metal-binding</keyword>
<feature type="domain" description="VOC" evidence="2">
    <location>
        <begin position="7"/>
        <end position="155"/>
    </location>
</feature>
<keyword evidence="3" id="KW-0223">Dioxygenase</keyword>
<dbReference type="Pfam" id="PF13669">
    <property type="entry name" value="Glyoxalase_4"/>
    <property type="match status" value="1"/>
</dbReference>
<dbReference type="GO" id="GO:0046872">
    <property type="term" value="F:metal ion binding"/>
    <property type="evidence" value="ECO:0007669"/>
    <property type="project" value="UniProtKB-KW"/>
</dbReference>
<dbReference type="PANTHER" id="PTHR43048">
    <property type="entry name" value="METHYLMALONYL-COA EPIMERASE"/>
    <property type="match status" value="1"/>
</dbReference>
<dbReference type="OrthoDB" id="2613830at2"/>
<reference evidence="3 4" key="1">
    <citation type="submission" date="2014-08" db="EMBL/GenBank/DDBJ databases">
        <title>Genome sequence of Tetragenococcus muriaticus.</title>
        <authorList>
            <person name="Chuea-nongthon C."/>
            <person name="Rodtong S."/>
            <person name="Yongsawatdigul J."/>
            <person name="Steele J.L."/>
            <person name="Liu X.-y."/>
            <person name="Speers J."/>
            <person name="Glasner J.D."/>
            <person name="Neeno-Eckwall E.C."/>
        </authorList>
    </citation>
    <scope>NUCLEOTIDE SEQUENCE [LARGE SCALE GENOMIC DNA]</scope>
    <source>
        <strain evidence="3 4">PMC-11-5</strain>
    </source>
</reference>
<dbReference type="InterPro" id="IPR029068">
    <property type="entry name" value="Glyas_Bleomycin-R_OHBP_Dase"/>
</dbReference>
<gene>
    <name evidence="3" type="ORF">TMUPMC115_2542</name>
</gene>
<dbReference type="SUPFAM" id="SSF54593">
    <property type="entry name" value="Glyoxalase/Bleomycin resistance protein/Dihydroxybiphenyl dioxygenase"/>
    <property type="match status" value="1"/>
</dbReference>
<dbReference type="InterPro" id="IPR037523">
    <property type="entry name" value="VOC_core"/>
</dbReference>
<organism evidence="3 4">
    <name type="scientific">Tetragenococcus muriaticus PMC-11-5</name>
    <dbReference type="NCBI Taxonomy" id="1302649"/>
    <lineage>
        <taxon>Bacteria</taxon>
        <taxon>Bacillati</taxon>
        <taxon>Bacillota</taxon>
        <taxon>Bacilli</taxon>
        <taxon>Lactobacillales</taxon>
        <taxon>Enterococcaceae</taxon>
        <taxon>Tetragenococcus</taxon>
    </lineage>
</organism>
<proteinExistence type="predicted"/>
<evidence type="ECO:0000256" key="1">
    <source>
        <dbReference type="ARBA" id="ARBA00022723"/>
    </source>
</evidence>
<comment type="caution">
    <text evidence="3">The sequence shown here is derived from an EMBL/GenBank/DDBJ whole genome shotgun (WGS) entry which is preliminary data.</text>
</comment>
<evidence type="ECO:0000259" key="2">
    <source>
        <dbReference type="PROSITE" id="PS51819"/>
    </source>
</evidence>
<dbReference type="GO" id="GO:0004493">
    <property type="term" value="F:methylmalonyl-CoA epimerase activity"/>
    <property type="evidence" value="ECO:0007669"/>
    <property type="project" value="TreeGrafter"/>
</dbReference>
<dbReference type="Proteomes" id="UP000029380">
    <property type="component" value="Unassembled WGS sequence"/>
</dbReference>
<name>A0A091BXS1_9ENTE</name>
<dbReference type="RefSeq" id="WP_038026854.1">
    <property type="nucleotide sequence ID" value="NZ_JPVU01000283.1"/>
</dbReference>
<evidence type="ECO:0000313" key="4">
    <source>
        <dbReference type="Proteomes" id="UP000029380"/>
    </source>
</evidence>
<dbReference type="Gene3D" id="3.10.180.10">
    <property type="entry name" value="2,3-Dihydroxybiphenyl 1,2-Dioxygenase, domain 1"/>
    <property type="match status" value="1"/>
</dbReference>
<dbReference type="InterPro" id="IPR051785">
    <property type="entry name" value="MMCE/EMCE_epimerase"/>
</dbReference>
<dbReference type="PATRIC" id="fig|1302649.3.peg.2528"/>
<sequence>MASITRGIDHIGMTVPDIEEATKFFKDAFDAKISYDNKKLGDEPMKGADVEQKLGVRPGAQVIHVRMLAFDNGASIELFNYQNTEQKEPAIASDIGIQHFGFYVDDMQQAAQRFVDAGGELLSEPGGILGDAEEGSGEFVYGHLPWGTLIELISYDQDKINYPSDSEGRRFTP</sequence>
<dbReference type="GO" id="GO:0051213">
    <property type="term" value="F:dioxygenase activity"/>
    <property type="evidence" value="ECO:0007669"/>
    <property type="project" value="UniProtKB-KW"/>
</dbReference>
<dbReference type="PROSITE" id="PS51819">
    <property type="entry name" value="VOC"/>
    <property type="match status" value="1"/>
</dbReference>
<dbReference type="GO" id="GO:0046491">
    <property type="term" value="P:L-methylmalonyl-CoA metabolic process"/>
    <property type="evidence" value="ECO:0007669"/>
    <property type="project" value="TreeGrafter"/>
</dbReference>
<dbReference type="EMBL" id="JPVU01000283">
    <property type="protein sequence ID" value="KFN89265.1"/>
    <property type="molecule type" value="Genomic_DNA"/>
</dbReference>
<keyword evidence="3" id="KW-0560">Oxidoreductase</keyword>
<dbReference type="PANTHER" id="PTHR43048:SF6">
    <property type="entry name" value="BLR8189 PROTEIN"/>
    <property type="match status" value="1"/>
</dbReference>
<dbReference type="AlphaFoldDB" id="A0A091BXS1"/>